<dbReference type="AlphaFoldDB" id="U1G9M7"/>
<accession>U1G9M7</accession>
<evidence type="ECO:0000313" key="3">
    <source>
        <dbReference type="Proteomes" id="UP000019373"/>
    </source>
</evidence>
<dbReference type="Proteomes" id="UP000019373">
    <property type="component" value="Unassembled WGS sequence"/>
</dbReference>
<protein>
    <submittedName>
        <fullName evidence="2">Uncharacterized protein</fullName>
    </submittedName>
</protein>
<dbReference type="HOGENOM" id="CLU_1475163_0_0_1"/>
<reference evidence="3" key="1">
    <citation type="journal article" date="2014" name="BMC Genomics">
        <title>Genome characteristics reveal the impact of lichenization on lichen-forming fungus Endocarpon pusillum Hedwig (Verrucariales, Ascomycota).</title>
        <authorList>
            <person name="Wang Y.-Y."/>
            <person name="Liu B."/>
            <person name="Zhang X.-Y."/>
            <person name="Zhou Q.-M."/>
            <person name="Zhang T."/>
            <person name="Li H."/>
            <person name="Yu Y.-F."/>
            <person name="Zhang X.-L."/>
            <person name="Hao X.-Y."/>
            <person name="Wang M."/>
            <person name="Wang L."/>
            <person name="Wei J.-C."/>
        </authorList>
    </citation>
    <scope>NUCLEOTIDE SEQUENCE [LARGE SCALE GENOMIC DNA]</scope>
    <source>
        <strain evidence="3">Z07020 / HMAS-L-300199</strain>
    </source>
</reference>
<dbReference type="GeneID" id="19238415"/>
<dbReference type="RefSeq" id="XP_007800121.1">
    <property type="nucleotide sequence ID" value="XM_007801930.1"/>
</dbReference>
<evidence type="ECO:0000256" key="1">
    <source>
        <dbReference type="SAM" id="MobiDB-lite"/>
    </source>
</evidence>
<feature type="region of interest" description="Disordered" evidence="1">
    <location>
        <begin position="1"/>
        <end position="21"/>
    </location>
</feature>
<proteinExistence type="predicted"/>
<dbReference type="EMBL" id="KE720887">
    <property type="protein sequence ID" value="ERF74182.1"/>
    <property type="molecule type" value="Genomic_DNA"/>
</dbReference>
<name>U1G9M7_ENDPU</name>
<sequence>MDYRDTRSSSRAQLKSKGKKRSQNWYHYNDIKGYHGGGAKGLKAGRHNAVGVWRTDAAVDHRGLEDEKDISANVQKREMLSDTAPAAEQRFVEEYERETEAYLSRGCSVRLGDIELLERLDHGERFEGSSVCDSVEEWLGRMEEGLEMLELSSSSSSVGSTSDDGWAVVPEHGRGLNLGWRRT</sequence>
<evidence type="ECO:0000313" key="2">
    <source>
        <dbReference type="EMBL" id="ERF74182.1"/>
    </source>
</evidence>
<organism evidence="2 3">
    <name type="scientific">Endocarpon pusillum (strain Z07020 / HMAS-L-300199)</name>
    <name type="common">Lichen-forming fungus</name>
    <dbReference type="NCBI Taxonomy" id="1263415"/>
    <lineage>
        <taxon>Eukaryota</taxon>
        <taxon>Fungi</taxon>
        <taxon>Dikarya</taxon>
        <taxon>Ascomycota</taxon>
        <taxon>Pezizomycotina</taxon>
        <taxon>Eurotiomycetes</taxon>
        <taxon>Chaetothyriomycetidae</taxon>
        <taxon>Verrucariales</taxon>
        <taxon>Verrucariaceae</taxon>
        <taxon>Endocarpon</taxon>
    </lineage>
</organism>
<gene>
    <name evidence="2" type="ORF">EPUS_03372</name>
</gene>
<keyword evidence="3" id="KW-1185">Reference proteome</keyword>